<name>A0A380NAI1_STRGR</name>
<evidence type="ECO:0000313" key="1">
    <source>
        <dbReference type="EMBL" id="SUP36361.1"/>
    </source>
</evidence>
<dbReference type="AlphaFoldDB" id="A0A380NAI1"/>
<reference evidence="1 2" key="1">
    <citation type="submission" date="2018-06" db="EMBL/GenBank/DDBJ databases">
        <authorList>
            <consortium name="Pathogen Informatics"/>
            <person name="Doyle S."/>
        </authorList>
    </citation>
    <scope>NUCLEOTIDE SEQUENCE [LARGE SCALE GENOMIC DNA]</scope>
    <source>
        <strain evidence="1 2">NCTC7807</strain>
    </source>
</reference>
<gene>
    <name evidence="1" type="ORF">NCTC7807_02255</name>
</gene>
<evidence type="ECO:0000313" key="2">
    <source>
        <dbReference type="Proteomes" id="UP000254150"/>
    </source>
</evidence>
<dbReference type="EMBL" id="UHID01000005">
    <property type="protein sequence ID" value="SUP36361.1"/>
    <property type="molecule type" value="Genomic_DNA"/>
</dbReference>
<organism evidence="1 2">
    <name type="scientific">Streptomyces griseus</name>
    <dbReference type="NCBI Taxonomy" id="1911"/>
    <lineage>
        <taxon>Bacteria</taxon>
        <taxon>Bacillati</taxon>
        <taxon>Actinomycetota</taxon>
        <taxon>Actinomycetes</taxon>
        <taxon>Kitasatosporales</taxon>
        <taxon>Streptomycetaceae</taxon>
        <taxon>Streptomyces</taxon>
    </lineage>
</organism>
<accession>A0A380NAI1</accession>
<proteinExistence type="predicted"/>
<dbReference type="Proteomes" id="UP000254150">
    <property type="component" value="Unassembled WGS sequence"/>
</dbReference>
<protein>
    <submittedName>
        <fullName evidence="1">Secreted protein</fullName>
    </submittedName>
</protein>
<dbReference type="Pfam" id="PF18143">
    <property type="entry name" value="HAD_SAK_2"/>
    <property type="match status" value="1"/>
</dbReference>
<sequence length="170" mass="19178">MMKPLLFLDVDGPLNPYGALGAPAPPDGFHPHLMRPAGWSWPEPLTVLLDPAHGTRLRALRHRYELVWATTWEDEANAWIAPVLGLPPLPYVDFPAPAVPGPAGTFWKTRRLLAYADGRRFAWVDDDLTEADELWARRHHPAPALLLQIDRTVGLREADFERLERWAGKA</sequence>